<evidence type="ECO:0000256" key="1">
    <source>
        <dbReference type="SAM" id="Phobius"/>
    </source>
</evidence>
<accession>A0AAV1W2E6</accession>
<dbReference type="EMBL" id="CAXHTB010000003">
    <property type="protein sequence ID" value="CAL0303639.1"/>
    <property type="molecule type" value="Genomic_DNA"/>
</dbReference>
<feature type="transmembrane region" description="Helical" evidence="1">
    <location>
        <begin position="31"/>
        <end position="51"/>
    </location>
</feature>
<reference evidence="2 3" key="1">
    <citation type="submission" date="2024-03" db="EMBL/GenBank/DDBJ databases">
        <authorList>
            <person name="Martinez-Hernandez J."/>
        </authorList>
    </citation>
    <scope>NUCLEOTIDE SEQUENCE [LARGE SCALE GENOMIC DNA]</scope>
</reference>
<protein>
    <submittedName>
        <fullName evidence="2">Uncharacterized protein</fullName>
    </submittedName>
</protein>
<proteinExistence type="predicted"/>
<keyword evidence="1" id="KW-1133">Transmembrane helix</keyword>
<keyword evidence="1" id="KW-0812">Transmembrane</keyword>
<dbReference type="AlphaFoldDB" id="A0AAV1W2E6"/>
<evidence type="ECO:0000313" key="3">
    <source>
        <dbReference type="Proteomes" id="UP001497480"/>
    </source>
</evidence>
<keyword evidence="1" id="KW-0472">Membrane</keyword>
<feature type="transmembrane region" description="Helical" evidence="1">
    <location>
        <begin position="57"/>
        <end position="78"/>
    </location>
</feature>
<dbReference type="Proteomes" id="UP001497480">
    <property type="component" value="Unassembled WGS sequence"/>
</dbReference>
<comment type="caution">
    <text evidence="2">The sequence shown here is derived from an EMBL/GenBank/DDBJ whole genome shotgun (WGS) entry which is preliminary data.</text>
</comment>
<evidence type="ECO:0000313" key="2">
    <source>
        <dbReference type="EMBL" id="CAL0303639.1"/>
    </source>
</evidence>
<gene>
    <name evidence="2" type="ORF">LLUT_LOCUS4699</name>
</gene>
<sequence>MEYQRAATEGVGELDSTHFGINRIRGERHDGLQVTTPVGTVIAGGLLGVVTTSIGQIISMFMLQVIAGGLLGVVTTSIDQIIIMVTRQSSGFPCCHPFKK</sequence>
<keyword evidence="3" id="KW-1185">Reference proteome</keyword>
<name>A0AAV1W2E6_LUPLU</name>
<organism evidence="2 3">
    <name type="scientific">Lupinus luteus</name>
    <name type="common">European yellow lupine</name>
    <dbReference type="NCBI Taxonomy" id="3873"/>
    <lineage>
        <taxon>Eukaryota</taxon>
        <taxon>Viridiplantae</taxon>
        <taxon>Streptophyta</taxon>
        <taxon>Embryophyta</taxon>
        <taxon>Tracheophyta</taxon>
        <taxon>Spermatophyta</taxon>
        <taxon>Magnoliopsida</taxon>
        <taxon>eudicotyledons</taxon>
        <taxon>Gunneridae</taxon>
        <taxon>Pentapetalae</taxon>
        <taxon>rosids</taxon>
        <taxon>fabids</taxon>
        <taxon>Fabales</taxon>
        <taxon>Fabaceae</taxon>
        <taxon>Papilionoideae</taxon>
        <taxon>50 kb inversion clade</taxon>
        <taxon>genistoids sensu lato</taxon>
        <taxon>core genistoids</taxon>
        <taxon>Genisteae</taxon>
        <taxon>Lupinus</taxon>
    </lineage>
</organism>